<dbReference type="EMBL" id="JXTC01000614">
    <property type="protein sequence ID" value="PON43482.1"/>
    <property type="molecule type" value="Genomic_DNA"/>
</dbReference>
<protein>
    <submittedName>
        <fullName evidence="1">Uncharacterized protein</fullName>
    </submittedName>
</protein>
<feature type="non-terminal residue" evidence="1">
    <location>
        <position position="1"/>
    </location>
</feature>
<sequence>FKKEILSTNFSNFYPIPLRNLKIKI</sequence>
<dbReference type="InParanoid" id="A0A2P5B3V6"/>
<organism evidence="1 2">
    <name type="scientific">Trema orientale</name>
    <name type="common">Charcoal tree</name>
    <name type="synonym">Celtis orientalis</name>
    <dbReference type="NCBI Taxonomy" id="63057"/>
    <lineage>
        <taxon>Eukaryota</taxon>
        <taxon>Viridiplantae</taxon>
        <taxon>Streptophyta</taxon>
        <taxon>Embryophyta</taxon>
        <taxon>Tracheophyta</taxon>
        <taxon>Spermatophyta</taxon>
        <taxon>Magnoliopsida</taxon>
        <taxon>eudicotyledons</taxon>
        <taxon>Gunneridae</taxon>
        <taxon>Pentapetalae</taxon>
        <taxon>rosids</taxon>
        <taxon>fabids</taxon>
        <taxon>Rosales</taxon>
        <taxon>Cannabaceae</taxon>
        <taxon>Trema</taxon>
    </lineage>
</organism>
<keyword evidence="2" id="KW-1185">Reference proteome</keyword>
<reference evidence="2" key="1">
    <citation type="submission" date="2016-06" db="EMBL/GenBank/DDBJ databases">
        <title>Parallel loss of symbiosis genes in relatives of nitrogen-fixing non-legume Parasponia.</title>
        <authorList>
            <person name="Van Velzen R."/>
            <person name="Holmer R."/>
            <person name="Bu F."/>
            <person name="Rutten L."/>
            <person name="Van Zeijl A."/>
            <person name="Liu W."/>
            <person name="Santuari L."/>
            <person name="Cao Q."/>
            <person name="Sharma T."/>
            <person name="Shen D."/>
            <person name="Roswanjaya Y."/>
            <person name="Wardhani T."/>
            <person name="Kalhor M.S."/>
            <person name="Jansen J."/>
            <person name="Van den Hoogen J."/>
            <person name="Gungor B."/>
            <person name="Hartog M."/>
            <person name="Hontelez J."/>
            <person name="Verver J."/>
            <person name="Yang W.-C."/>
            <person name="Schijlen E."/>
            <person name="Repin R."/>
            <person name="Schilthuizen M."/>
            <person name="Schranz E."/>
            <person name="Heidstra R."/>
            <person name="Miyata K."/>
            <person name="Fedorova E."/>
            <person name="Kohlen W."/>
            <person name="Bisseling T."/>
            <person name="Smit S."/>
            <person name="Geurts R."/>
        </authorList>
    </citation>
    <scope>NUCLEOTIDE SEQUENCE [LARGE SCALE GENOMIC DNA]</scope>
    <source>
        <strain evidence="2">cv. RG33-2</strain>
    </source>
</reference>
<evidence type="ECO:0000313" key="2">
    <source>
        <dbReference type="Proteomes" id="UP000237000"/>
    </source>
</evidence>
<accession>A0A2P5B3V6</accession>
<evidence type="ECO:0000313" key="1">
    <source>
        <dbReference type="EMBL" id="PON43482.1"/>
    </source>
</evidence>
<name>A0A2P5B3V6_TREOI</name>
<gene>
    <name evidence="1" type="ORF">TorRG33x02_333760</name>
</gene>
<dbReference type="AlphaFoldDB" id="A0A2P5B3V6"/>
<dbReference type="Proteomes" id="UP000237000">
    <property type="component" value="Unassembled WGS sequence"/>
</dbReference>
<proteinExistence type="predicted"/>
<comment type="caution">
    <text evidence="1">The sequence shown here is derived from an EMBL/GenBank/DDBJ whole genome shotgun (WGS) entry which is preliminary data.</text>
</comment>